<dbReference type="InterPro" id="IPR050445">
    <property type="entry name" value="Bact_polysacc_biosynth/exp"/>
</dbReference>
<dbReference type="InterPro" id="IPR025669">
    <property type="entry name" value="AAA_dom"/>
</dbReference>
<dbReference type="CDD" id="cd05387">
    <property type="entry name" value="BY-kinase"/>
    <property type="match status" value="1"/>
</dbReference>
<evidence type="ECO:0000313" key="11">
    <source>
        <dbReference type="Proteomes" id="UP000520814"/>
    </source>
</evidence>
<dbReference type="RefSeq" id="WP_184193112.1">
    <property type="nucleotide sequence ID" value="NZ_JACHGW010000001.1"/>
</dbReference>
<feature type="compositionally biased region" description="Basic and acidic residues" evidence="7">
    <location>
        <begin position="935"/>
        <end position="944"/>
    </location>
</feature>
<evidence type="ECO:0000256" key="4">
    <source>
        <dbReference type="ARBA" id="ARBA00022840"/>
    </source>
</evidence>
<evidence type="ECO:0000259" key="9">
    <source>
        <dbReference type="Pfam" id="PF13614"/>
    </source>
</evidence>
<gene>
    <name evidence="10" type="ORF">HNQ39_001275</name>
</gene>
<keyword evidence="8" id="KW-0812">Transmembrane</keyword>
<keyword evidence="6" id="KW-0175">Coiled coil</keyword>
<accession>A0A7W9SP80</accession>
<evidence type="ECO:0000313" key="10">
    <source>
        <dbReference type="EMBL" id="MBB6049513.1"/>
    </source>
</evidence>
<keyword evidence="8" id="KW-0472">Membrane</keyword>
<dbReference type="Gene3D" id="3.40.50.300">
    <property type="entry name" value="P-loop containing nucleotide triphosphate hydrolases"/>
    <property type="match status" value="1"/>
</dbReference>
<keyword evidence="5" id="KW-0829">Tyrosine-protein kinase</keyword>
<dbReference type="GO" id="GO:0005524">
    <property type="term" value="F:ATP binding"/>
    <property type="evidence" value="ECO:0007669"/>
    <property type="project" value="UniProtKB-KW"/>
</dbReference>
<keyword evidence="1" id="KW-0808">Transferase</keyword>
<dbReference type="PANTHER" id="PTHR32309">
    <property type="entry name" value="TYROSINE-PROTEIN KINASE"/>
    <property type="match status" value="1"/>
</dbReference>
<evidence type="ECO:0000256" key="1">
    <source>
        <dbReference type="ARBA" id="ARBA00022679"/>
    </source>
</evidence>
<feature type="compositionally biased region" description="Basic and acidic residues" evidence="7">
    <location>
        <begin position="977"/>
        <end position="986"/>
    </location>
</feature>
<feature type="compositionally biased region" description="Acidic residues" evidence="7">
    <location>
        <begin position="808"/>
        <end position="822"/>
    </location>
</feature>
<name>A0A7W9SP80_ARMRO</name>
<dbReference type="GO" id="GO:0004713">
    <property type="term" value="F:protein tyrosine kinase activity"/>
    <property type="evidence" value="ECO:0007669"/>
    <property type="project" value="UniProtKB-KW"/>
</dbReference>
<dbReference type="InterPro" id="IPR027417">
    <property type="entry name" value="P-loop_NTPase"/>
</dbReference>
<feature type="region of interest" description="Disordered" evidence="7">
    <location>
        <begin position="911"/>
        <end position="1048"/>
    </location>
</feature>
<evidence type="ECO:0000256" key="3">
    <source>
        <dbReference type="ARBA" id="ARBA00022777"/>
    </source>
</evidence>
<comment type="caution">
    <text evidence="10">The sequence shown here is derived from an EMBL/GenBank/DDBJ whole genome shotgun (WGS) entry which is preliminary data.</text>
</comment>
<keyword evidence="3" id="KW-0418">Kinase</keyword>
<keyword evidence="2" id="KW-0547">Nucleotide-binding</keyword>
<keyword evidence="4" id="KW-0067">ATP-binding</keyword>
<keyword evidence="8" id="KW-1133">Transmembrane helix</keyword>
<dbReference type="InterPro" id="IPR005702">
    <property type="entry name" value="Wzc-like_C"/>
</dbReference>
<dbReference type="Pfam" id="PF13614">
    <property type="entry name" value="AAA_31"/>
    <property type="match status" value="1"/>
</dbReference>
<evidence type="ECO:0000256" key="5">
    <source>
        <dbReference type="ARBA" id="ARBA00023137"/>
    </source>
</evidence>
<evidence type="ECO:0000256" key="2">
    <source>
        <dbReference type="ARBA" id="ARBA00022741"/>
    </source>
</evidence>
<feature type="transmembrane region" description="Helical" evidence="8">
    <location>
        <begin position="14"/>
        <end position="34"/>
    </location>
</feature>
<evidence type="ECO:0000256" key="7">
    <source>
        <dbReference type="SAM" id="MobiDB-lite"/>
    </source>
</evidence>
<feature type="compositionally biased region" description="Acidic residues" evidence="7">
    <location>
        <begin position="987"/>
        <end position="1026"/>
    </location>
</feature>
<keyword evidence="11" id="KW-1185">Reference proteome</keyword>
<sequence>MDFWRIWRLINRRIYLVIGLALVAAVLVVIGIFIQNQRAGVVADARLTLQQAGPSVAMGNNGETTMVQTDTSKRISELATQLSGNNNIYTQAAELLRKDEESRKKEVYSILERNQYFAPYDAQIADKVSQLVSDGELPENQRDATIAAQRRKFRQDEVARLAAPRDRHGAYFPEGVKKEAGELADIYRQQVDVKPIISLMDTENSRQFDNQIQVMGNFQQESEALLYLNMLSVAFLDYYATNAQGATRVAIARLVKQKDAAELARQDAVRRMAAFKNQDEFTALLGQDVTGQSYQTLESRISELKGIRDSAEQAFNAAVANAASTPKTITVNLPADENLEYKRAKADVERLSVEVQRLSATKGESDPELLTARAALTTAQAQAKANHKNFTQSQPNPNYLTAQNALATARANFEGARAQLAAPEAQFQKLRVRLGRSPALQAEYSKLAREIEGLDKNLARINQELQSATMENIQSSRSGTIQITRAYVLPSKNTWANGIKLLVYATTLALLLGIALVIGLDALDNSVRTKKDAEDVLGLPVAGEIPAQLPDPRRAPRVTYLDPLSPTAEAYRLLRTDILFSQLEHPFKSLLIATVKPGQGATTTATNLAITMAQAGKKVILVDGDLRHPSLHQVFSLPNEKGLTTLLAGTSQAIDEALQRTEIESLLVLTSGPLPLNPSELVGSAQMRELHERLKAVADIVIVDAPSAIAFSDTSVLASFVDATMLVIRAGDVPRGAVEQVKGMLTKARANLIGVVLNAAPSESVDSVHYHNQYYPRLKAAGAMGGVPDEAAAAIDEEDRFEQLMSEGMDDDDYDDEDEEPEALAPAPMPSLKNPGVGTPPPAPAPVVSAPAAAPSAPVAQAAPIVVAAPVAPEPSTPVMSVVTAPAPVAAPVVESPRAVVVELPHAVATPARTTTPAPQPPPITFASAPMEPARTPERDEPLEPIKLPEAPRSVAEPRKTNWGTSPMSPPATPPEPVKEPVKDDNEITFEFDSDEDDEDYLEDFDDGYDEDYDDADEDFDEDDEESPRQKRKTAGLGGILGWFKRGR</sequence>
<protein>
    <submittedName>
        <fullName evidence="10">Capsular exopolysaccharide synthesis family protein</fullName>
    </submittedName>
</protein>
<organism evidence="10 11">
    <name type="scientific">Armatimonas rosea</name>
    <dbReference type="NCBI Taxonomy" id="685828"/>
    <lineage>
        <taxon>Bacteria</taxon>
        <taxon>Bacillati</taxon>
        <taxon>Armatimonadota</taxon>
        <taxon>Armatimonadia</taxon>
        <taxon>Armatimonadales</taxon>
        <taxon>Armatimonadaceae</taxon>
        <taxon>Armatimonas</taxon>
    </lineage>
</organism>
<dbReference type="NCBIfam" id="TIGR01007">
    <property type="entry name" value="eps_fam"/>
    <property type="match status" value="1"/>
</dbReference>
<proteinExistence type="predicted"/>
<evidence type="ECO:0000256" key="8">
    <source>
        <dbReference type="SAM" id="Phobius"/>
    </source>
</evidence>
<dbReference type="AlphaFoldDB" id="A0A7W9SP80"/>
<dbReference type="PANTHER" id="PTHR32309:SF31">
    <property type="entry name" value="CAPSULAR EXOPOLYSACCHARIDE FAMILY"/>
    <property type="match status" value="1"/>
</dbReference>
<feature type="domain" description="AAA" evidence="9">
    <location>
        <begin position="590"/>
        <end position="714"/>
    </location>
</feature>
<dbReference type="EMBL" id="JACHGW010000001">
    <property type="protein sequence ID" value="MBB6049513.1"/>
    <property type="molecule type" value="Genomic_DNA"/>
</dbReference>
<reference evidence="10 11" key="1">
    <citation type="submission" date="2020-08" db="EMBL/GenBank/DDBJ databases">
        <title>Genomic Encyclopedia of Type Strains, Phase IV (KMG-IV): sequencing the most valuable type-strain genomes for metagenomic binning, comparative biology and taxonomic classification.</title>
        <authorList>
            <person name="Goeker M."/>
        </authorList>
    </citation>
    <scope>NUCLEOTIDE SEQUENCE [LARGE SCALE GENOMIC DNA]</scope>
    <source>
        <strain evidence="10 11">DSM 23562</strain>
    </source>
</reference>
<dbReference type="SUPFAM" id="SSF52540">
    <property type="entry name" value="P-loop containing nucleoside triphosphate hydrolases"/>
    <property type="match status" value="1"/>
</dbReference>
<dbReference type="Proteomes" id="UP000520814">
    <property type="component" value="Unassembled WGS sequence"/>
</dbReference>
<feature type="coiled-coil region" evidence="6">
    <location>
        <begin position="444"/>
        <end position="471"/>
    </location>
</feature>
<feature type="coiled-coil region" evidence="6">
    <location>
        <begin position="251"/>
        <end position="314"/>
    </location>
</feature>
<feature type="region of interest" description="Disordered" evidence="7">
    <location>
        <begin position="808"/>
        <end position="843"/>
    </location>
</feature>
<evidence type="ECO:0000256" key="6">
    <source>
        <dbReference type="SAM" id="Coils"/>
    </source>
</evidence>